<dbReference type="EMBL" id="QLAG01000011">
    <property type="protein sequence ID" value="TLX63459.1"/>
    <property type="molecule type" value="Genomic_DNA"/>
</dbReference>
<organism evidence="2 3">
    <name type="scientific">Stutzerimonas nosocomialis</name>
    <dbReference type="NCBI Taxonomy" id="1056496"/>
    <lineage>
        <taxon>Bacteria</taxon>
        <taxon>Pseudomonadati</taxon>
        <taxon>Pseudomonadota</taxon>
        <taxon>Gammaproteobacteria</taxon>
        <taxon>Pseudomonadales</taxon>
        <taxon>Pseudomonadaceae</taxon>
        <taxon>Stutzerimonas</taxon>
    </lineage>
</organism>
<reference evidence="2 3" key="1">
    <citation type="journal article" date="2017" name="Eur. J. Clin. Microbiol. Infect. Dis.">
        <title>Uncommonly isolated clinical Pseudomonas: identification and phylogenetic assignation.</title>
        <authorList>
            <person name="Mulet M."/>
            <person name="Gomila M."/>
            <person name="Ramirez A."/>
            <person name="Cardew S."/>
            <person name="Moore E.R."/>
            <person name="Lalucat J."/>
            <person name="Garcia-Valdes E."/>
        </authorList>
    </citation>
    <scope>NUCLEOTIDE SEQUENCE [LARGE SCALE GENOMIC DNA]</scope>
    <source>
        <strain evidence="2 3">SD129</strain>
    </source>
</reference>
<dbReference type="InterPro" id="IPR036249">
    <property type="entry name" value="Thioredoxin-like_sf"/>
</dbReference>
<dbReference type="PROSITE" id="PS51352">
    <property type="entry name" value="THIOREDOXIN_2"/>
    <property type="match status" value="1"/>
</dbReference>
<dbReference type="CDD" id="cd02947">
    <property type="entry name" value="TRX_family"/>
    <property type="match status" value="1"/>
</dbReference>
<dbReference type="RefSeq" id="WP_138409164.1">
    <property type="nucleotide sequence ID" value="NZ_QLAE01000023.1"/>
</dbReference>
<dbReference type="AlphaFoldDB" id="A0A5R9QEA1"/>
<evidence type="ECO:0000313" key="3">
    <source>
        <dbReference type="Proteomes" id="UP000306753"/>
    </source>
</evidence>
<dbReference type="SUPFAM" id="SSF52833">
    <property type="entry name" value="Thioredoxin-like"/>
    <property type="match status" value="1"/>
</dbReference>
<dbReference type="Proteomes" id="UP000306753">
    <property type="component" value="Unassembled WGS sequence"/>
</dbReference>
<comment type="caution">
    <text evidence="2">The sequence shown here is derived from an EMBL/GenBank/DDBJ whole genome shotgun (WGS) entry which is preliminary data.</text>
</comment>
<dbReference type="InterPro" id="IPR013766">
    <property type="entry name" value="Thioredoxin_domain"/>
</dbReference>
<gene>
    <name evidence="2" type="ORF">DN820_10200</name>
</gene>
<name>A0A5R9QEA1_9GAMM</name>
<evidence type="ECO:0000259" key="1">
    <source>
        <dbReference type="PROSITE" id="PS51352"/>
    </source>
</evidence>
<proteinExistence type="predicted"/>
<evidence type="ECO:0000313" key="2">
    <source>
        <dbReference type="EMBL" id="TLX63459.1"/>
    </source>
</evidence>
<dbReference type="Pfam" id="PF00085">
    <property type="entry name" value="Thioredoxin"/>
    <property type="match status" value="1"/>
</dbReference>
<sequence length="105" mass="11740">MNGPYSPQAPSREEVDALDGETVIEFGTDWCGHCRAAQPLIEQTLATRPGIRHIKVEDGKGRVLGRTFRVKLWPTLIFMRQGQEVARVVRPTDVSEISQALARLN</sequence>
<protein>
    <submittedName>
        <fullName evidence="2">Thioredoxin</fullName>
    </submittedName>
</protein>
<keyword evidence="3" id="KW-1185">Reference proteome</keyword>
<dbReference type="OrthoDB" id="215495at2"/>
<accession>A0A5R9QEA1</accession>
<dbReference type="Gene3D" id="3.40.30.10">
    <property type="entry name" value="Glutaredoxin"/>
    <property type="match status" value="1"/>
</dbReference>
<feature type="domain" description="Thioredoxin" evidence="1">
    <location>
        <begin position="1"/>
        <end position="105"/>
    </location>
</feature>